<accession>A0A699L3C1</accession>
<evidence type="ECO:0008006" key="3">
    <source>
        <dbReference type="Google" id="ProtNLM"/>
    </source>
</evidence>
<feature type="non-terminal residue" evidence="2">
    <location>
        <position position="1"/>
    </location>
</feature>
<feature type="compositionally biased region" description="Polar residues" evidence="1">
    <location>
        <begin position="115"/>
        <end position="126"/>
    </location>
</feature>
<protein>
    <recommendedName>
        <fullName evidence="3">Reverse transcriptase domain-containing protein</fullName>
    </recommendedName>
</protein>
<feature type="region of interest" description="Disordered" evidence="1">
    <location>
        <begin position="244"/>
        <end position="308"/>
    </location>
</feature>
<feature type="compositionally biased region" description="Low complexity" evidence="1">
    <location>
        <begin position="244"/>
        <end position="259"/>
    </location>
</feature>
<dbReference type="AlphaFoldDB" id="A0A699L3C1"/>
<evidence type="ECO:0000256" key="1">
    <source>
        <dbReference type="SAM" id="MobiDB-lite"/>
    </source>
</evidence>
<sequence length="339" mass="38559">LHLLDTFYNALNPNDQDALDSAVGGNFLDKIPRDGLAIIENKLDIRMSCFEKSMNNMKDFVTPPAPIKAVEEMCVTCGSNHSYNHYPLTRGGNEFPIFHDNIQQFQTAAIGNFIQGNRHPNLSSQMRPPGFNQPNQQNNQNNQNQYQGNNFNPNHNQNRRNNQGVVYQNPPQQALTYQTPVPQNSVPNNKFEAYTKANDANMNNLQLKFDNFQKNQQDFQKSFEKKQDEFQKMMMSFMQNLHNNKTSSSSSLPSNTIPNPRNEAKSITTRSGISYDGPPIPLPVMEKEPEVTKDTELPSTKNIQPPLVQVYEKDKGPIDKPFVVPKTKSNFSYPSRFAK</sequence>
<feature type="compositionally biased region" description="Basic and acidic residues" evidence="1">
    <location>
        <begin position="285"/>
        <end position="296"/>
    </location>
</feature>
<reference evidence="2" key="1">
    <citation type="journal article" date="2019" name="Sci. Rep.">
        <title>Draft genome of Tanacetum cinerariifolium, the natural source of mosquito coil.</title>
        <authorList>
            <person name="Yamashiro T."/>
            <person name="Shiraishi A."/>
            <person name="Satake H."/>
            <person name="Nakayama K."/>
        </authorList>
    </citation>
    <scope>NUCLEOTIDE SEQUENCE</scope>
</reference>
<gene>
    <name evidence="2" type="ORF">Tci_689713</name>
</gene>
<evidence type="ECO:0000313" key="2">
    <source>
        <dbReference type="EMBL" id="GFB17742.1"/>
    </source>
</evidence>
<feature type="region of interest" description="Disordered" evidence="1">
    <location>
        <begin position="115"/>
        <end position="165"/>
    </location>
</feature>
<comment type="caution">
    <text evidence="2">The sequence shown here is derived from an EMBL/GenBank/DDBJ whole genome shotgun (WGS) entry which is preliminary data.</text>
</comment>
<organism evidence="2">
    <name type="scientific">Tanacetum cinerariifolium</name>
    <name type="common">Dalmatian daisy</name>
    <name type="synonym">Chrysanthemum cinerariifolium</name>
    <dbReference type="NCBI Taxonomy" id="118510"/>
    <lineage>
        <taxon>Eukaryota</taxon>
        <taxon>Viridiplantae</taxon>
        <taxon>Streptophyta</taxon>
        <taxon>Embryophyta</taxon>
        <taxon>Tracheophyta</taxon>
        <taxon>Spermatophyta</taxon>
        <taxon>Magnoliopsida</taxon>
        <taxon>eudicotyledons</taxon>
        <taxon>Gunneridae</taxon>
        <taxon>Pentapetalae</taxon>
        <taxon>asterids</taxon>
        <taxon>campanulids</taxon>
        <taxon>Asterales</taxon>
        <taxon>Asteraceae</taxon>
        <taxon>Asteroideae</taxon>
        <taxon>Anthemideae</taxon>
        <taxon>Anthemidinae</taxon>
        <taxon>Tanacetum</taxon>
    </lineage>
</organism>
<dbReference type="EMBL" id="BKCJ010568871">
    <property type="protein sequence ID" value="GFB17742.1"/>
    <property type="molecule type" value="Genomic_DNA"/>
</dbReference>
<name>A0A699L3C1_TANCI</name>
<proteinExistence type="predicted"/>
<feature type="compositionally biased region" description="Low complexity" evidence="1">
    <location>
        <begin position="132"/>
        <end position="165"/>
    </location>
</feature>